<proteinExistence type="predicted"/>
<evidence type="ECO:0000313" key="1">
    <source>
        <dbReference type="EMBL" id="MFC6044516.1"/>
    </source>
</evidence>
<name>A0ABW1LM47_9ACTN</name>
<sequence length="229" mass="25594">MTPTVDDFQALARSSPWRWTTLHVRHRATLVEDGVEAWVRRPGELVVRQADGEVHRVHQQPGAGRGYLSSDPDFVPPEVRVPQDVAPTYRPDGLVAARPDDWAIEYDDPMWVNYRWVAALDPVELSHHVAVDDLRVDTVGGRLAWRASVRALPGYDPRCGGTCCELIWSDAGRLCEVEDPAEAYHPPGYDYPDHYAVALDVQTGIVVRCLPVDGDPRSPWLENTILDVG</sequence>
<keyword evidence="2" id="KW-1185">Reference proteome</keyword>
<organism evidence="1 2">
    <name type="scientific">Nocardioides hankookensis</name>
    <dbReference type="NCBI Taxonomy" id="443157"/>
    <lineage>
        <taxon>Bacteria</taxon>
        <taxon>Bacillati</taxon>
        <taxon>Actinomycetota</taxon>
        <taxon>Actinomycetes</taxon>
        <taxon>Propionibacteriales</taxon>
        <taxon>Nocardioidaceae</taxon>
        <taxon>Nocardioides</taxon>
    </lineage>
</organism>
<gene>
    <name evidence="1" type="ORF">ACFPYL_15605</name>
</gene>
<dbReference type="RefSeq" id="WP_379156075.1">
    <property type="nucleotide sequence ID" value="NZ_JBHSRJ010000005.1"/>
</dbReference>
<dbReference type="Proteomes" id="UP001596135">
    <property type="component" value="Unassembled WGS sequence"/>
</dbReference>
<comment type="caution">
    <text evidence="1">The sequence shown here is derived from an EMBL/GenBank/DDBJ whole genome shotgun (WGS) entry which is preliminary data.</text>
</comment>
<evidence type="ECO:0000313" key="2">
    <source>
        <dbReference type="Proteomes" id="UP001596135"/>
    </source>
</evidence>
<reference evidence="2" key="1">
    <citation type="journal article" date="2019" name="Int. J. Syst. Evol. Microbiol.">
        <title>The Global Catalogue of Microorganisms (GCM) 10K type strain sequencing project: providing services to taxonomists for standard genome sequencing and annotation.</title>
        <authorList>
            <consortium name="The Broad Institute Genomics Platform"/>
            <consortium name="The Broad Institute Genome Sequencing Center for Infectious Disease"/>
            <person name="Wu L."/>
            <person name="Ma J."/>
        </authorList>
    </citation>
    <scope>NUCLEOTIDE SEQUENCE [LARGE SCALE GENOMIC DNA]</scope>
    <source>
        <strain evidence="2">CCUG 54522</strain>
    </source>
</reference>
<protein>
    <submittedName>
        <fullName evidence="1">Uncharacterized protein</fullName>
    </submittedName>
</protein>
<dbReference type="EMBL" id="JBHSRJ010000005">
    <property type="protein sequence ID" value="MFC6044516.1"/>
    <property type="molecule type" value="Genomic_DNA"/>
</dbReference>
<accession>A0ABW1LM47</accession>